<dbReference type="GO" id="GO:0020037">
    <property type="term" value="F:heme binding"/>
    <property type="evidence" value="ECO:0007669"/>
    <property type="project" value="InterPro"/>
</dbReference>
<evidence type="ECO:0000313" key="9">
    <source>
        <dbReference type="EMBL" id="KAF7171818.1"/>
    </source>
</evidence>
<evidence type="ECO:0000256" key="7">
    <source>
        <dbReference type="SAM" id="Phobius"/>
    </source>
</evidence>
<keyword evidence="10" id="KW-1185">Reference proteome</keyword>
<keyword evidence="7" id="KW-0812">Transmembrane</keyword>
<dbReference type="Proteomes" id="UP000662466">
    <property type="component" value="Unassembled WGS sequence"/>
</dbReference>
<keyword evidence="7" id="KW-0472">Membrane</keyword>
<evidence type="ECO:0000313" key="8">
    <source>
        <dbReference type="EMBL" id="KAF7115859.1"/>
    </source>
</evidence>
<keyword evidence="4" id="KW-0560">Oxidoreductase</keyword>
<evidence type="ECO:0000256" key="1">
    <source>
        <dbReference type="ARBA" id="ARBA00001971"/>
    </source>
</evidence>
<dbReference type="AlphaFoldDB" id="A0A8H6QF34"/>
<evidence type="ECO:0000256" key="3">
    <source>
        <dbReference type="ARBA" id="ARBA00022723"/>
    </source>
</evidence>
<evidence type="ECO:0000256" key="2">
    <source>
        <dbReference type="ARBA" id="ARBA00010617"/>
    </source>
</evidence>
<gene>
    <name evidence="8" type="ORF">CNMCM5793_003602</name>
    <name evidence="9" type="ORF">CNMCM6106_006167</name>
</gene>
<feature type="transmembrane region" description="Helical" evidence="7">
    <location>
        <begin position="291"/>
        <end position="314"/>
    </location>
</feature>
<dbReference type="SUPFAM" id="SSF48264">
    <property type="entry name" value="Cytochrome P450"/>
    <property type="match status" value="1"/>
</dbReference>
<dbReference type="InterPro" id="IPR036396">
    <property type="entry name" value="Cyt_P450_sf"/>
</dbReference>
<feature type="transmembrane region" description="Helical" evidence="7">
    <location>
        <begin position="12"/>
        <end position="28"/>
    </location>
</feature>
<comment type="caution">
    <text evidence="9">The sequence shown here is derived from an EMBL/GenBank/DDBJ whole genome shotgun (WGS) entry which is preliminary data.</text>
</comment>
<comment type="cofactor">
    <cofactor evidence="1">
        <name>heme</name>
        <dbReference type="ChEBI" id="CHEBI:30413"/>
    </cofactor>
</comment>
<dbReference type="GO" id="GO:0016705">
    <property type="term" value="F:oxidoreductase activity, acting on paired donors, with incorporation or reduction of molecular oxygen"/>
    <property type="evidence" value="ECO:0007669"/>
    <property type="project" value="InterPro"/>
</dbReference>
<protein>
    <recommendedName>
        <fullName evidence="12">Cytochrome P450</fullName>
    </recommendedName>
</protein>
<keyword evidence="6" id="KW-0503">Monooxygenase</keyword>
<dbReference type="Gene3D" id="1.10.630.10">
    <property type="entry name" value="Cytochrome P450"/>
    <property type="match status" value="1"/>
</dbReference>
<dbReference type="PANTHER" id="PTHR46206">
    <property type="entry name" value="CYTOCHROME P450"/>
    <property type="match status" value="1"/>
</dbReference>
<dbReference type="Pfam" id="PF00067">
    <property type="entry name" value="p450"/>
    <property type="match status" value="1"/>
</dbReference>
<dbReference type="EMBL" id="JACBAF010001905">
    <property type="protein sequence ID" value="KAF7171818.1"/>
    <property type="molecule type" value="Genomic_DNA"/>
</dbReference>
<dbReference type="Proteomes" id="UP000630445">
    <property type="component" value="Unassembled WGS sequence"/>
</dbReference>
<reference evidence="9" key="1">
    <citation type="submission" date="2020-06" db="EMBL/GenBank/DDBJ databases">
        <title>Draft genome sequences of strains closely related to Aspergillus parafelis and Aspergillus hiratsukae.</title>
        <authorList>
            <person name="Dos Santos R.A.C."/>
            <person name="Rivero-Menendez O."/>
            <person name="Steenwyk J.L."/>
            <person name="Mead M.E."/>
            <person name="Goldman G.H."/>
            <person name="Alastruey-Izquierdo A."/>
            <person name="Rokas A."/>
        </authorList>
    </citation>
    <scope>NUCLEOTIDE SEQUENCE</scope>
    <source>
        <strain evidence="8">CNM-CM5793</strain>
        <strain evidence="9">CNM-CM6106</strain>
    </source>
</reference>
<keyword evidence="7" id="KW-1133">Transmembrane helix</keyword>
<name>A0A8H6QF34_9EURO</name>
<organism evidence="9 11">
    <name type="scientific">Aspergillus hiratsukae</name>
    <dbReference type="NCBI Taxonomy" id="1194566"/>
    <lineage>
        <taxon>Eukaryota</taxon>
        <taxon>Fungi</taxon>
        <taxon>Dikarya</taxon>
        <taxon>Ascomycota</taxon>
        <taxon>Pezizomycotina</taxon>
        <taxon>Eurotiomycetes</taxon>
        <taxon>Eurotiomycetidae</taxon>
        <taxon>Eurotiales</taxon>
        <taxon>Aspergillaceae</taxon>
        <taxon>Aspergillus</taxon>
        <taxon>Aspergillus subgen. Fumigati</taxon>
    </lineage>
</organism>
<evidence type="ECO:0000256" key="5">
    <source>
        <dbReference type="ARBA" id="ARBA00023004"/>
    </source>
</evidence>
<dbReference type="InterPro" id="IPR001128">
    <property type="entry name" value="Cyt_P450"/>
</dbReference>
<dbReference type="GO" id="GO:0005506">
    <property type="term" value="F:iron ion binding"/>
    <property type="evidence" value="ECO:0007669"/>
    <property type="project" value="InterPro"/>
</dbReference>
<accession>A0A8H6QF34</accession>
<comment type="similarity">
    <text evidence="2">Belongs to the cytochrome P450 family.</text>
</comment>
<keyword evidence="3" id="KW-0479">Metal-binding</keyword>
<dbReference type="EMBL" id="JACBAD010002109">
    <property type="protein sequence ID" value="KAF7115859.1"/>
    <property type="molecule type" value="Genomic_DNA"/>
</dbReference>
<proteinExistence type="inferred from homology"/>
<dbReference type="PANTHER" id="PTHR46206:SF7">
    <property type="entry name" value="P450, PUTATIVE (EUROFUNG)-RELATED"/>
    <property type="match status" value="1"/>
</dbReference>
<dbReference type="GO" id="GO:0019748">
    <property type="term" value="P:secondary metabolic process"/>
    <property type="evidence" value="ECO:0007669"/>
    <property type="project" value="UniProtKB-ARBA"/>
</dbReference>
<sequence>MQLYQEYQGQLIGIALVVSLVAAVRILGKRHIVWQSTYPPIVKLSDEQIFHDPINAYESAIRAHGDVIAVKKKGRMEIVVSEKFVSKVLMDDANFSFEQGVAKAMNMEFMITATNGKYFKDMAVTVDNLLAKRMNTVVKQLAPTFFSHATELAKAPEDASHDLSLYAQRTVSEAMVILLLGQHFLNERNARALMWAANDVAELGGIFQNRSWFARTWPALWRPITWFKVVVLRVLIGMGATMGRSIAIEMSRLLRDPDTFSQNEDTTLLALLVRRYATTDGTLSLKSKCNIYMILISAVFASVHQVASTMVWVMCELALRPDYQEDIRSEIMQLIGNGTEPLDNDLLNKAVLTDSFIREVMRTKGDTFSTVRMTTKDVPLGGYILPKGYTVHPIASLAHRAPAQVGENPEEFDAFGMGRWACPGRFLAVAGMNPLPLFYDLQLLIVWPMANPEIKLMLFSILSQMKVQLVDGKYEIVDKLMIASAPPAALFLLGRHGQ</sequence>
<evidence type="ECO:0000313" key="10">
    <source>
        <dbReference type="Proteomes" id="UP000630445"/>
    </source>
</evidence>
<evidence type="ECO:0008006" key="12">
    <source>
        <dbReference type="Google" id="ProtNLM"/>
    </source>
</evidence>
<dbReference type="GO" id="GO:0004497">
    <property type="term" value="F:monooxygenase activity"/>
    <property type="evidence" value="ECO:0007669"/>
    <property type="project" value="UniProtKB-KW"/>
</dbReference>
<evidence type="ECO:0000256" key="4">
    <source>
        <dbReference type="ARBA" id="ARBA00023002"/>
    </source>
</evidence>
<dbReference type="OrthoDB" id="1844152at2759"/>
<keyword evidence="5" id="KW-0408">Iron</keyword>
<evidence type="ECO:0000256" key="6">
    <source>
        <dbReference type="ARBA" id="ARBA00023033"/>
    </source>
</evidence>
<evidence type="ECO:0000313" key="11">
    <source>
        <dbReference type="Proteomes" id="UP000662466"/>
    </source>
</evidence>